<dbReference type="GO" id="GO:0003677">
    <property type="term" value="F:DNA binding"/>
    <property type="evidence" value="ECO:0007669"/>
    <property type="project" value="UniProtKB-KW"/>
</dbReference>
<evidence type="ECO:0000256" key="1">
    <source>
        <dbReference type="ARBA" id="ARBA00009437"/>
    </source>
</evidence>
<dbReference type="Proteomes" id="UP000272400">
    <property type="component" value="Unassembled WGS sequence"/>
</dbReference>
<dbReference type="Pfam" id="PF00126">
    <property type="entry name" value="HTH_1"/>
    <property type="match status" value="1"/>
</dbReference>
<dbReference type="PRINTS" id="PR00039">
    <property type="entry name" value="HTHLYSR"/>
</dbReference>
<evidence type="ECO:0000313" key="9">
    <source>
        <dbReference type="Proteomes" id="UP000272400"/>
    </source>
</evidence>
<organism evidence="8 9">
    <name type="scientific">Actinocorallia herbida</name>
    <dbReference type="NCBI Taxonomy" id="58109"/>
    <lineage>
        <taxon>Bacteria</taxon>
        <taxon>Bacillati</taxon>
        <taxon>Actinomycetota</taxon>
        <taxon>Actinomycetes</taxon>
        <taxon>Streptosporangiales</taxon>
        <taxon>Thermomonosporaceae</taxon>
        <taxon>Actinocorallia</taxon>
    </lineage>
</organism>
<evidence type="ECO:0000313" key="8">
    <source>
        <dbReference type="EMBL" id="ROO90189.1"/>
    </source>
</evidence>
<evidence type="ECO:0000256" key="6">
    <source>
        <dbReference type="ARBA" id="ARBA00040885"/>
    </source>
</evidence>
<dbReference type="Gene3D" id="1.10.10.10">
    <property type="entry name" value="Winged helix-like DNA-binding domain superfamily/Winged helix DNA-binding domain"/>
    <property type="match status" value="1"/>
</dbReference>
<dbReference type="SUPFAM" id="SSF53850">
    <property type="entry name" value="Periplasmic binding protein-like II"/>
    <property type="match status" value="1"/>
</dbReference>
<reference evidence="8 9" key="1">
    <citation type="submission" date="2018-11" db="EMBL/GenBank/DDBJ databases">
        <title>Sequencing the genomes of 1000 actinobacteria strains.</title>
        <authorList>
            <person name="Klenk H.-P."/>
        </authorList>
    </citation>
    <scope>NUCLEOTIDE SEQUENCE [LARGE SCALE GENOMIC DNA]</scope>
    <source>
        <strain evidence="8 9">DSM 44254</strain>
    </source>
</reference>
<dbReference type="Pfam" id="PF03466">
    <property type="entry name" value="LysR_substrate"/>
    <property type="match status" value="1"/>
</dbReference>
<dbReference type="RefSeq" id="WP_123669177.1">
    <property type="nucleotide sequence ID" value="NZ_RJKE01000001.1"/>
</dbReference>
<dbReference type="GO" id="GO:0003700">
    <property type="term" value="F:DNA-binding transcription factor activity"/>
    <property type="evidence" value="ECO:0007669"/>
    <property type="project" value="InterPro"/>
</dbReference>
<feature type="domain" description="HTH lysR-type" evidence="7">
    <location>
        <begin position="6"/>
        <end position="63"/>
    </location>
</feature>
<keyword evidence="4" id="KW-0010">Activator</keyword>
<dbReference type="CDD" id="cd08411">
    <property type="entry name" value="PBP2_OxyR"/>
    <property type="match status" value="1"/>
</dbReference>
<comment type="caution">
    <text evidence="8">The sequence shown here is derived from an EMBL/GenBank/DDBJ whole genome shotgun (WGS) entry which is preliminary data.</text>
</comment>
<dbReference type="InterPro" id="IPR005119">
    <property type="entry name" value="LysR_subst-bd"/>
</dbReference>
<keyword evidence="2" id="KW-0805">Transcription regulation</keyword>
<dbReference type="AlphaFoldDB" id="A0A3N1D9N3"/>
<dbReference type="SUPFAM" id="SSF46785">
    <property type="entry name" value="Winged helix' DNA-binding domain"/>
    <property type="match status" value="1"/>
</dbReference>
<name>A0A3N1D9N3_9ACTN</name>
<evidence type="ECO:0000256" key="2">
    <source>
        <dbReference type="ARBA" id="ARBA00023015"/>
    </source>
</evidence>
<accession>A0A3N1D9N3</accession>
<dbReference type="PANTHER" id="PTHR30346">
    <property type="entry name" value="TRANSCRIPTIONAL DUAL REGULATOR HCAR-RELATED"/>
    <property type="match status" value="1"/>
</dbReference>
<keyword evidence="5" id="KW-0804">Transcription</keyword>
<proteinExistence type="inferred from homology"/>
<evidence type="ECO:0000256" key="5">
    <source>
        <dbReference type="ARBA" id="ARBA00023163"/>
    </source>
</evidence>
<dbReference type="GO" id="GO:0032993">
    <property type="term" value="C:protein-DNA complex"/>
    <property type="evidence" value="ECO:0007669"/>
    <property type="project" value="TreeGrafter"/>
</dbReference>
<dbReference type="PANTHER" id="PTHR30346:SF26">
    <property type="entry name" value="HYDROGEN PEROXIDE-INDUCIBLE GENES ACTIVATOR"/>
    <property type="match status" value="1"/>
</dbReference>
<dbReference type="InterPro" id="IPR036388">
    <property type="entry name" value="WH-like_DNA-bd_sf"/>
</dbReference>
<sequence>MAISRPTIAQLRAFLAVADYLHFRDAAAALRMSQPSLSAAVAALEDTLATRLVERTTRKVLLTPAGEIVARRAAIVLAELDRMAEEVAADKGPLAGPLRLGVIPTVAPYLLPTLLPALNCDFPDIELSVREEQTAICVTELLAGRLDVVVLALPVTVPGIVEQELYREEFVLAAPWGLEIVEPVERQVLSDLDVLLLNEGHCLRDQALEVCREVGAKAAAATYATSLATLVQLVSGGLGVTLLPESAVPVESGRSGMALHRFAQPAPSRRIGLIHRATSPRAEEFGLLAATMRRAVRDKDWKVHIAA</sequence>
<gene>
    <name evidence="8" type="ORF">EDD29_7907</name>
</gene>
<keyword evidence="3" id="KW-0238">DNA-binding</keyword>
<evidence type="ECO:0000256" key="3">
    <source>
        <dbReference type="ARBA" id="ARBA00023125"/>
    </source>
</evidence>
<dbReference type="EMBL" id="RJKE01000001">
    <property type="protein sequence ID" value="ROO90189.1"/>
    <property type="molecule type" value="Genomic_DNA"/>
</dbReference>
<keyword evidence="9" id="KW-1185">Reference proteome</keyword>
<dbReference type="OrthoDB" id="9775392at2"/>
<dbReference type="InterPro" id="IPR000847">
    <property type="entry name" value="LysR_HTH_N"/>
</dbReference>
<dbReference type="Gene3D" id="3.40.190.10">
    <property type="entry name" value="Periplasmic binding protein-like II"/>
    <property type="match status" value="2"/>
</dbReference>
<dbReference type="PROSITE" id="PS50931">
    <property type="entry name" value="HTH_LYSR"/>
    <property type="match status" value="1"/>
</dbReference>
<comment type="similarity">
    <text evidence="1">Belongs to the LysR transcriptional regulatory family.</text>
</comment>
<protein>
    <recommendedName>
        <fullName evidence="6">Probable hydrogen peroxide-inducible genes activator</fullName>
    </recommendedName>
</protein>
<evidence type="ECO:0000256" key="4">
    <source>
        <dbReference type="ARBA" id="ARBA00023159"/>
    </source>
</evidence>
<dbReference type="InterPro" id="IPR036390">
    <property type="entry name" value="WH_DNA-bd_sf"/>
</dbReference>
<evidence type="ECO:0000259" key="7">
    <source>
        <dbReference type="PROSITE" id="PS50931"/>
    </source>
</evidence>
<dbReference type="FunFam" id="1.10.10.10:FF:000001">
    <property type="entry name" value="LysR family transcriptional regulator"/>
    <property type="match status" value="1"/>
</dbReference>